<dbReference type="EnsemblPlants" id="Kaladp0055s0533.4.v1.1">
    <property type="protein sequence ID" value="Kaladp0055s0533.4.v1.1"/>
    <property type="gene ID" value="Kaladp0055s0533.v1.1"/>
</dbReference>
<dbReference type="Proteomes" id="UP000594263">
    <property type="component" value="Unplaced"/>
</dbReference>
<dbReference type="EnsemblPlants" id="Kaladp0055s0533.1.v1.1">
    <property type="protein sequence ID" value="Kaladp0055s0533.1.v1.1"/>
    <property type="gene ID" value="Kaladp0055s0533.v1.1"/>
</dbReference>
<organism evidence="2 3">
    <name type="scientific">Kalanchoe fedtschenkoi</name>
    <name type="common">Lavender scallops</name>
    <name type="synonym">South American air plant</name>
    <dbReference type="NCBI Taxonomy" id="63787"/>
    <lineage>
        <taxon>Eukaryota</taxon>
        <taxon>Viridiplantae</taxon>
        <taxon>Streptophyta</taxon>
        <taxon>Embryophyta</taxon>
        <taxon>Tracheophyta</taxon>
        <taxon>Spermatophyta</taxon>
        <taxon>Magnoliopsida</taxon>
        <taxon>eudicotyledons</taxon>
        <taxon>Gunneridae</taxon>
        <taxon>Pentapetalae</taxon>
        <taxon>Saxifragales</taxon>
        <taxon>Crassulaceae</taxon>
        <taxon>Kalanchoe</taxon>
    </lineage>
</organism>
<dbReference type="Gramene" id="Kaladp0055s0533.1.v1.1">
    <property type="protein sequence ID" value="Kaladp0055s0533.1.v1.1"/>
    <property type="gene ID" value="Kaladp0055s0533.v1.1"/>
</dbReference>
<dbReference type="InterPro" id="IPR057197">
    <property type="entry name" value="DUF7875"/>
</dbReference>
<dbReference type="PANTHER" id="PTHR36331:SF1">
    <property type="entry name" value="40S RIBOSOMAL PROTEIN"/>
    <property type="match status" value="1"/>
</dbReference>
<evidence type="ECO:0000259" key="1">
    <source>
        <dbReference type="Pfam" id="PF25285"/>
    </source>
</evidence>
<reference evidence="2" key="1">
    <citation type="submission" date="2021-01" db="UniProtKB">
        <authorList>
            <consortium name="EnsemblPlants"/>
        </authorList>
    </citation>
    <scope>IDENTIFICATION</scope>
</reference>
<proteinExistence type="predicted"/>
<evidence type="ECO:0000313" key="3">
    <source>
        <dbReference type="Proteomes" id="UP000594263"/>
    </source>
</evidence>
<dbReference type="Pfam" id="PF25285">
    <property type="entry name" value="DUF7875"/>
    <property type="match status" value="1"/>
</dbReference>
<evidence type="ECO:0000313" key="2">
    <source>
        <dbReference type="EnsemblPlants" id="Kaladp0055s0533.1.v1.1"/>
    </source>
</evidence>
<dbReference type="AlphaFoldDB" id="A0A7N0U6L1"/>
<protein>
    <recommendedName>
        <fullName evidence="1">DUF7875 domain-containing protein</fullName>
    </recommendedName>
</protein>
<dbReference type="Gramene" id="Kaladp0055s0533.4.v1.1">
    <property type="protein sequence ID" value="Kaladp0055s0533.4.v1.1"/>
    <property type="gene ID" value="Kaladp0055s0533.v1.1"/>
</dbReference>
<name>A0A7N0U6L1_KALFE</name>
<dbReference type="PANTHER" id="PTHR36331">
    <property type="entry name" value="40S RIBOSOMAL PROTEIN"/>
    <property type="match status" value="1"/>
</dbReference>
<feature type="domain" description="DUF7875" evidence="1">
    <location>
        <begin position="1"/>
        <end position="95"/>
    </location>
</feature>
<sequence length="100" mass="11058">MALRQKLGWSEGDLMRPDCKTCSRLMRQTAGIWSFGGGIGFWVLCRLHYGTRITLPRSLRWGACGALTVSTSTALLVRLLSPECEPQNIAAYDRGSLLRG</sequence>
<keyword evidence="3" id="KW-1185">Reference proteome</keyword>
<accession>A0A7N0U6L1</accession>
<dbReference type="OMA" id="ACEPQNI"/>